<reference evidence="9" key="2">
    <citation type="submission" date="2015-06" db="UniProtKB">
        <authorList>
            <consortium name="EnsemblMetazoa"/>
        </authorList>
    </citation>
    <scope>IDENTIFICATION</scope>
</reference>
<reference evidence="10" key="1">
    <citation type="submission" date="2011-08" db="EMBL/GenBank/DDBJ databases">
        <authorList>
            <person name="Rombauts S."/>
        </authorList>
    </citation>
    <scope>NUCLEOTIDE SEQUENCE</scope>
    <source>
        <strain evidence="10">London</strain>
    </source>
</reference>
<proteinExistence type="inferred from homology"/>
<dbReference type="NCBIfam" id="NF003465">
    <property type="entry name" value="PRK05089.1"/>
    <property type="match status" value="1"/>
</dbReference>
<dbReference type="SUPFAM" id="SSF110111">
    <property type="entry name" value="Ctag/Cox11"/>
    <property type="match status" value="1"/>
</dbReference>
<evidence type="ECO:0000256" key="1">
    <source>
        <dbReference type="ARBA" id="ARBA00004007"/>
    </source>
</evidence>
<dbReference type="PANTHER" id="PTHR21320">
    <property type="entry name" value="CYTOCHROME C OXIDASE ASSEMBLY PROTEIN COX11-RELATED"/>
    <property type="match status" value="1"/>
</dbReference>
<dbReference type="PIRSF" id="PIRSF005413">
    <property type="entry name" value="COX11"/>
    <property type="match status" value="1"/>
</dbReference>
<dbReference type="OMA" id="NKLECFC"/>
<dbReference type="FunFam" id="2.60.370.10:FF:000001">
    <property type="entry name" value="COX11 cytochrome c oxidase assembly homolog"/>
    <property type="match status" value="1"/>
</dbReference>
<comment type="function">
    <text evidence="1">Exerts its effect at some terminal stage of cytochrome c oxidase synthesis, probably by being involved in the insertion of the copper B into subunit I.</text>
</comment>
<evidence type="ECO:0000313" key="10">
    <source>
        <dbReference type="Proteomes" id="UP000015104"/>
    </source>
</evidence>
<evidence type="ECO:0000256" key="3">
    <source>
        <dbReference type="ARBA" id="ARBA00022692"/>
    </source>
</evidence>
<evidence type="ECO:0000256" key="7">
    <source>
        <dbReference type="ARBA" id="ARBA00068998"/>
    </source>
</evidence>
<feature type="transmembrane region" description="Helical" evidence="8">
    <location>
        <begin position="37"/>
        <end position="59"/>
    </location>
</feature>
<comment type="subunit">
    <text evidence="6">Interacts with CNNM4/ACDP4. Interacts with RANBP2.</text>
</comment>
<dbReference type="STRING" id="32264.T1L388"/>
<dbReference type="HAMAP" id="MF_00155">
    <property type="entry name" value="CtaG"/>
    <property type="match status" value="1"/>
</dbReference>
<gene>
    <name evidence="9" type="primary">107369894</name>
</gene>
<evidence type="ECO:0000313" key="9">
    <source>
        <dbReference type="EnsemblMetazoa" id="tetur35g00630.1"/>
    </source>
</evidence>
<evidence type="ECO:0000256" key="8">
    <source>
        <dbReference type="SAM" id="Phobius"/>
    </source>
</evidence>
<dbReference type="GO" id="GO:0005743">
    <property type="term" value="C:mitochondrial inner membrane"/>
    <property type="evidence" value="ECO:0007669"/>
    <property type="project" value="UniProtKB-SubCell"/>
</dbReference>
<dbReference type="KEGG" id="tut:107369894"/>
<dbReference type="EMBL" id="CAEY01001014">
    <property type="status" value="NOT_ANNOTATED_CDS"/>
    <property type="molecule type" value="Genomic_DNA"/>
</dbReference>
<evidence type="ECO:0000256" key="5">
    <source>
        <dbReference type="ARBA" id="ARBA00023136"/>
    </source>
</evidence>
<dbReference type="EnsemblMetazoa" id="tetur35g00630.1">
    <property type="protein sequence ID" value="tetur35g00630.1"/>
    <property type="gene ID" value="tetur35g00630"/>
</dbReference>
<dbReference type="Gene3D" id="2.60.370.10">
    <property type="entry name" value="Ctag/Cox11"/>
    <property type="match status" value="1"/>
</dbReference>
<comment type="subcellular location">
    <subcellularLocation>
        <location evidence="2">Mitochondrion inner membrane</location>
        <topology evidence="2">Single-pass membrane protein</topology>
        <orientation evidence="2">Intermembrane side</orientation>
    </subcellularLocation>
</comment>
<dbReference type="eggNOG" id="KOG2540">
    <property type="taxonomic scope" value="Eukaryota"/>
</dbReference>
<organism evidence="9 10">
    <name type="scientific">Tetranychus urticae</name>
    <name type="common">Two-spotted spider mite</name>
    <dbReference type="NCBI Taxonomy" id="32264"/>
    <lineage>
        <taxon>Eukaryota</taxon>
        <taxon>Metazoa</taxon>
        <taxon>Ecdysozoa</taxon>
        <taxon>Arthropoda</taxon>
        <taxon>Chelicerata</taxon>
        <taxon>Arachnida</taxon>
        <taxon>Acari</taxon>
        <taxon>Acariformes</taxon>
        <taxon>Trombidiformes</taxon>
        <taxon>Prostigmata</taxon>
        <taxon>Eleutherengona</taxon>
        <taxon>Raphignathae</taxon>
        <taxon>Tetranychoidea</taxon>
        <taxon>Tetranychidae</taxon>
        <taxon>Tetranychus</taxon>
    </lineage>
</organism>
<sequence>MFGQRIVSNPIIFKALQSRFYASTGWKVTKGKDVARYSAAAAIGFLGLTFASVPLYRIYCQTTGQAGQQGFVGSTVDQVEKMKIDKSRRLRVSFVADATNDLQWEFKPIQHSIEVSPGETTLAFFTAKNPLKEAVIGIATYTVLPFEAAKYLNKIQCFCFEEQRLNAGEEVDLPVFFYIDPAYNDDARLDTVSEIILSYTFFVAKEGIKLPIIGQMNPLPT</sequence>
<accession>T1L388</accession>
<dbReference type="AlphaFoldDB" id="T1L388"/>
<evidence type="ECO:0000256" key="4">
    <source>
        <dbReference type="ARBA" id="ARBA00022989"/>
    </source>
</evidence>
<dbReference type="InterPro" id="IPR023471">
    <property type="entry name" value="CtaG/Cox11_dom_sf"/>
</dbReference>
<protein>
    <recommendedName>
        <fullName evidence="7">Cytochrome c oxidase assembly protein COX11, mitochondrial</fullName>
    </recommendedName>
</protein>
<dbReference type="PANTHER" id="PTHR21320:SF3">
    <property type="entry name" value="CYTOCHROME C OXIDASE ASSEMBLY PROTEIN COX11, MITOCHONDRIAL-RELATED"/>
    <property type="match status" value="1"/>
</dbReference>
<keyword evidence="10" id="KW-1185">Reference proteome</keyword>
<evidence type="ECO:0000256" key="2">
    <source>
        <dbReference type="ARBA" id="ARBA00004243"/>
    </source>
</evidence>
<keyword evidence="4 8" id="KW-1133">Transmembrane helix</keyword>
<keyword evidence="3 8" id="KW-0812">Transmembrane</keyword>
<dbReference type="HOGENOM" id="CLU_045000_1_3_1"/>
<keyword evidence="5 8" id="KW-0472">Membrane</keyword>
<name>T1L388_TETUR</name>
<evidence type="ECO:0000256" key="6">
    <source>
        <dbReference type="ARBA" id="ARBA00063165"/>
    </source>
</evidence>
<dbReference type="OrthoDB" id="1704689at2759"/>
<dbReference type="GO" id="GO:0005507">
    <property type="term" value="F:copper ion binding"/>
    <property type="evidence" value="ECO:0007669"/>
    <property type="project" value="InterPro"/>
</dbReference>
<dbReference type="Pfam" id="PF04442">
    <property type="entry name" value="CtaG_Cox11"/>
    <property type="match status" value="1"/>
</dbReference>
<dbReference type="Proteomes" id="UP000015104">
    <property type="component" value="Unassembled WGS sequence"/>
</dbReference>
<dbReference type="InterPro" id="IPR007533">
    <property type="entry name" value="Cyt_c_oxidase_assmbl_CtaG"/>
</dbReference>